<dbReference type="RefSeq" id="WP_185487418.1">
    <property type="nucleotide sequence ID" value="NZ_JAARVD010000002.1"/>
</dbReference>
<comment type="caution">
    <text evidence="1">The sequence shown here is derived from an EMBL/GenBank/DDBJ whole genome shotgun (WGS) entry which is preliminary data.</text>
</comment>
<protein>
    <submittedName>
        <fullName evidence="1">Uncharacterized protein</fullName>
    </submittedName>
</protein>
<name>A0A842AT81_9LIST</name>
<organism evidence="1 2">
    <name type="scientific">Listeria booriae</name>
    <dbReference type="NCBI Taxonomy" id="1552123"/>
    <lineage>
        <taxon>Bacteria</taxon>
        <taxon>Bacillati</taxon>
        <taxon>Bacillota</taxon>
        <taxon>Bacilli</taxon>
        <taxon>Bacillales</taxon>
        <taxon>Listeriaceae</taxon>
        <taxon>Listeria</taxon>
    </lineage>
</organism>
<accession>A0A842AT81</accession>
<reference evidence="1 2" key="1">
    <citation type="submission" date="2020-03" db="EMBL/GenBank/DDBJ databases">
        <title>Soil Listeria distribution.</title>
        <authorList>
            <person name="Liao J."/>
            <person name="Wiedmann M."/>
        </authorList>
    </citation>
    <scope>NUCLEOTIDE SEQUENCE [LARGE SCALE GENOMIC DNA]</scope>
    <source>
        <strain evidence="1 2">FSL L7-0990</strain>
    </source>
</reference>
<dbReference type="EMBL" id="JAARVD010000002">
    <property type="protein sequence ID" value="MBC1795983.1"/>
    <property type="molecule type" value="Genomic_DNA"/>
</dbReference>
<dbReference type="AlphaFoldDB" id="A0A842AT81"/>
<gene>
    <name evidence="1" type="ORF">HCA55_04550</name>
</gene>
<evidence type="ECO:0000313" key="2">
    <source>
        <dbReference type="Proteomes" id="UP000548082"/>
    </source>
</evidence>
<dbReference type="Proteomes" id="UP000548082">
    <property type="component" value="Unassembled WGS sequence"/>
</dbReference>
<evidence type="ECO:0000313" key="1">
    <source>
        <dbReference type="EMBL" id="MBC1795983.1"/>
    </source>
</evidence>
<sequence>MQENLIWFQQQMKQRYQLSISIEEIGYETVTLVLEETAPEIAKSFQELQMTAHEISFLTMQYLQDDKEYH</sequence>
<proteinExistence type="predicted"/>